<organism evidence="1 2">
    <name type="scientific">Dyadobacter luteus</name>
    <dbReference type="NCBI Taxonomy" id="2259619"/>
    <lineage>
        <taxon>Bacteria</taxon>
        <taxon>Pseudomonadati</taxon>
        <taxon>Bacteroidota</taxon>
        <taxon>Cytophagia</taxon>
        <taxon>Cytophagales</taxon>
        <taxon>Spirosomataceae</taxon>
        <taxon>Dyadobacter</taxon>
    </lineage>
</organism>
<dbReference type="AlphaFoldDB" id="A0A3D8YF26"/>
<reference evidence="1 2" key="1">
    <citation type="submission" date="2018-07" db="EMBL/GenBank/DDBJ databases">
        <title>Dyadobacter roseus sp. nov., isolated from rose rhizosphere soil.</title>
        <authorList>
            <person name="Chen L."/>
        </authorList>
    </citation>
    <scope>NUCLEOTIDE SEQUENCE [LARGE SCALE GENOMIC DNA]</scope>
    <source>
        <strain evidence="1 2">RS19</strain>
    </source>
</reference>
<proteinExistence type="predicted"/>
<name>A0A3D8YF26_9BACT</name>
<gene>
    <name evidence="1" type="ORF">DSL64_06085</name>
</gene>
<evidence type="ECO:0000313" key="1">
    <source>
        <dbReference type="EMBL" id="REA63182.1"/>
    </source>
</evidence>
<dbReference type="RefSeq" id="WP_115829770.1">
    <property type="nucleotide sequence ID" value="NZ_QNUL01000003.1"/>
</dbReference>
<accession>A0A3D8YF26</accession>
<evidence type="ECO:0000313" key="2">
    <source>
        <dbReference type="Proteomes" id="UP000256373"/>
    </source>
</evidence>
<keyword evidence="2" id="KW-1185">Reference proteome</keyword>
<dbReference type="EMBL" id="QNUL01000003">
    <property type="protein sequence ID" value="REA63182.1"/>
    <property type="molecule type" value="Genomic_DNA"/>
</dbReference>
<sequence>MKNLKKISSGRSKLSVVATLVFLMFCLTYGFGYQKSRVKRVNTANKTYSGWNKMSREDFRALNRYADLDRTKRIQEHDDVDGRGALDSIRRGIR</sequence>
<dbReference type="Proteomes" id="UP000256373">
    <property type="component" value="Unassembled WGS sequence"/>
</dbReference>
<protein>
    <submittedName>
        <fullName evidence="1">Uncharacterized protein</fullName>
    </submittedName>
</protein>
<comment type="caution">
    <text evidence="1">The sequence shown here is derived from an EMBL/GenBank/DDBJ whole genome shotgun (WGS) entry which is preliminary data.</text>
</comment>